<sequence>MVRSKGFGKIRSQTIRCKYQLNIVNRKVEIFDVGKYQNGFRIERWNFISENAKIGCGFYNKNGQKQGKWIELDKGFYNLKKVIYFGEYNMNGMK</sequence>
<evidence type="ECO:0000313" key="2">
    <source>
        <dbReference type="Proteomes" id="UP000692954"/>
    </source>
</evidence>
<evidence type="ECO:0000313" key="1">
    <source>
        <dbReference type="EMBL" id="CAD8130534.1"/>
    </source>
</evidence>
<accession>A0A8S1RVM1</accession>
<protein>
    <recommendedName>
        <fullName evidence="3">MORN repeat protein</fullName>
    </recommendedName>
</protein>
<gene>
    <name evidence="1" type="ORF">PSON_ATCC_30995.1.T2990003</name>
</gene>
<dbReference type="PANTHER" id="PTHR33706">
    <property type="entry name" value="MORN VARIANT REPEAT PROTEIN"/>
    <property type="match status" value="1"/>
</dbReference>
<dbReference type="AlphaFoldDB" id="A0A8S1RVM1"/>
<keyword evidence="2" id="KW-1185">Reference proteome</keyword>
<comment type="caution">
    <text evidence="1">The sequence shown here is derived from an EMBL/GenBank/DDBJ whole genome shotgun (WGS) entry which is preliminary data.</text>
</comment>
<proteinExistence type="predicted"/>
<organism evidence="1 2">
    <name type="scientific">Paramecium sonneborni</name>
    <dbReference type="NCBI Taxonomy" id="65129"/>
    <lineage>
        <taxon>Eukaryota</taxon>
        <taxon>Sar</taxon>
        <taxon>Alveolata</taxon>
        <taxon>Ciliophora</taxon>
        <taxon>Intramacronucleata</taxon>
        <taxon>Oligohymenophorea</taxon>
        <taxon>Peniculida</taxon>
        <taxon>Parameciidae</taxon>
        <taxon>Paramecium</taxon>
    </lineage>
</organism>
<dbReference type="EMBL" id="CAJJDN010000299">
    <property type="protein sequence ID" value="CAD8130534.1"/>
    <property type="molecule type" value="Genomic_DNA"/>
</dbReference>
<reference evidence="1" key="1">
    <citation type="submission" date="2021-01" db="EMBL/GenBank/DDBJ databases">
        <authorList>
            <consortium name="Genoscope - CEA"/>
            <person name="William W."/>
        </authorList>
    </citation>
    <scope>NUCLEOTIDE SEQUENCE</scope>
</reference>
<name>A0A8S1RVM1_9CILI</name>
<dbReference type="PANTHER" id="PTHR33706:SF1">
    <property type="entry name" value="TPR REPEAT PROTEIN"/>
    <property type="match status" value="1"/>
</dbReference>
<dbReference type="OrthoDB" id="312320at2759"/>
<evidence type="ECO:0008006" key="3">
    <source>
        <dbReference type="Google" id="ProtNLM"/>
    </source>
</evidence>
<dbReference type="Proteomes" id="UP000692954">
    <property type="component" value="Unassembled WGS sequence"/>
</dbReference>